<dbReference type="STRING" id="1391915.U7PSC7"/>
<evidence type="ECO:0000313" key="8">
    <source>
        <dbReference type="Proteomes" id="UP000018087"/>
    </source>
</evidence>
<comment type="similarity">
    <text evidence="1">Belongs to the DeSI family.</text>
</comment>
<evidence type="ECO:0000256" key="2">
    <source>
        <dbReference type="ARBA" id="ARBA00022670"/>
    </source>
</evidence>
<evidence type="ECO:0000313" key="7">
    <source>
        <dbReference type="EMBL" id="ERS98538.1"/>
    </source>
</evidence>
<evidence type="ECO:0008006" key="9">
    <source>
        <dbReference type="Google" id="ProtNLM"/>
    </source>
</evidence>
<dbReference type="Pfam" id="PF05903">
    <property type="entry name" value="Peptidase_C97"/>
    <property type="match status" value="1"/>
</dbReference>
<dbReference type="PROSITE" id="PS51396">
    <property type="entry name" value="PUL"/>
    <property type="match status" value="1"/>
</dbReference>
<keyword evidence="2" id="KW-0645">Protease</keyword>
<dbReference type="Pfam" id="PF08324">
    <property type="entry name" value="PUL"/>
    <property type="match status" value="1"/>
</dbReference>
<dbReference type="OrthoDB" id="21221at2759"/>
<organism evidence="7 8">
    <name type="scientific">Sporothrix schenckii (strain ATCC 58251 / de Perez 2211183)</name>
    <name type="common">Rose-picker's disease fungus</name>
    <dbReference type="NCBI Taxonomy" id="1391915"/>
    <lineage>
        <taxon>Eukaryota</taxon>
        <taxon>Fungi</taxon>
        <taxon>Dikarya</taxon>
        <taxon>Ascomycota</taxon>
        <taxon>Pezizomycotina</taxon>
        <taxon>Sordariomycetes</taxon>
        <taxon>Sordariomycetidae</taxon>
        <taxon>Ophiostomatales</taxon>
        <taxon>Ophiostomataceae</taxon>
        <taxon>Sporothrix</taxon>
    </lineage>
</organism>
<dbReference type="GO" id="GO:0008233">
    <property type="term" value="F:peptidase activity"/>
    <property type="evidence" value="ECO:0007669"/>
    <property type="project" value="UniProtKB-KW"/>
</dbReference>
<proteinExistence type="inferred from homology"/>
<feature type="region of interest" description="Disordered" evidence="4">
    <location>
        <begin position="144"/>
        <end position="187"/>
    </location>
</feature>
<keyword evidence="8" id="KW-1185">Reference proteome</keyword>
<evidence type="ECO:0000256" key="4">
    <source>
        <dbReference type="SAM" id="MobiDB-lite"/>
    </source>
</evidence>
<dbReference type="PANTHER" id="PTHR12378">
    <property type="entry name" value="DESUMOYLATING ISOPEPTIDASE"/>
    <property type="match status" value="1"/>
</dbReference>
<dbReference type="GO" id="GO:0070646">
    <property type="term" value="P:protein modification by small protein removal"/>
    <property type="evidence" value="ECO:0007669"/>
    <property type="project" value="TreeGrafter"/>
</dbReference>
<dbReference type="InterPro" id="IPR013535">
    <property type="entry name" value="PUL_dom"/>
</dbReference>
<dbReference type="AlphaFoldDB" id="U7PSC7"/>
<dbReference type="PANTHER" id="PTHR12378:SF7">
    <property type="entry name" value="DESUMOYLATING ISOPEPTIDASE 1"/>
    <property type="match status" value="1"/>
</dbReference>
<dbReference type="EMBL" id="KI440846">
    <property type="protein sequence ID" value="ERS98538.1"/>
    <property type="molecule type" value="Genomic_DNA"/>
</dbReference>
<evidence type="ECO:0000259" key="6">
    <source>
        <dbReference type="PROSITE" id="PS51858"/>
    </source>
</evidence>
<protein>
    <recommendedName>
        <fullName evidence="9">PPPDE domain-containing protein</fullName>
    </recommendedName>
</protein>
<accession>U7PSC7</accession>
<sequence>MDVQLLVYDLSQGLARQMSMSFLGFQLDAIYHTSIELNGREYVYDGGILAIQPYSSHLGHPFEKVPLGTTTRTVAAIEAHLDTLRPRFTAAAYDLFRHNCNTFTDEFAHFLVGHGIPAHITGMPDAVLATPMGRMLLPQLMQSGVTRGRGNGGGGGGGSLLGLQETAQPAAPVPASAAPRSTAPTHRHHRLTLPSFANVDAARPVLFSKVPPLDKLLSKLGDEVAQQPAVRDLRIFLEGKAAANTKSVSTPDLAALGRFVRESVPALPRTTLFAAVDLFRCSLADPRVSAFFGDDEADHGTVKSVVSVVNSEDAPYALRLVTLQMVCNLFGAPPAAANSLLADAALRAALVQLVAASFLDDAHASARSAASSLLFNMAITSRRSQSQSQSKSPGLAVDDQVELAASVVEAIDQEEASAGALQGMLAALGHLVYGAPLDGELADLLRVLDAAGVVAAKAKAFPDEPLVAEVGTELLGKGFVMA</sequence>
<evidence type="ECO:0000256" key="3">
    <source>
        <dbReference type="ARBA" id="ARBA00022801"/>
    </source>
</evidence>
<dbReference type="InterPro" id="IPR011989">
    <property type="entry name" value="ARM-like"/>
</dbReference>
<dbReference type="HOGENOM" id="CLU_033441_0_0_1"/>
<dbReference type="InterPro" id="IPR042266">
    <property type="entry name" value="PPPDE_sf"/>
</dbReference>
<keyword evidence="3" id="KW-0378">Hydrolase</keyword>
<dbReference type="GO" id="GO:0006508">
    <property type="term" value="P:proteolysis"/>
    <property type="evidence" value="ECO:0007669"/>
    <property type="project" value="UniProtKB-KW"/>
</dbReference>
<dbReference type="Proteomes" id="UP000018087">
    <property type="component" value="Unassembled WGS sequence"/>
</dbReference>
<dbReference type="PROSITE" id="PS51858">
    <property type="entry name" value="PPPDE"/>
    <property type="match status" value="1"/>
</dbReference>
<reference evidence="8" key="1">
    <citation type="journal article" date="2014" name="Genome Announc.">
        <title>Genome sequence of the pathogenic fungus Sporothrix schenckii (ATCC 58251).</title>
        <authorList>
            <person name="Cuomo C.A."/>
            <person name="Rodriguez-Del Valle N."/>
            <person name="Perez-Sanchez L."/>
            <person name="Abouelleil A."/>
            <person name="Goldberg J."/>
            <person name="Young S."/>
            <person name="Zeng Q."/>
            <person name="Birren B.W."/>
        </authorList>
    </citation>
    <scope>NUCLEOTIDE SEQUENCE [LARGE SCALE GENOMIC DNA]</scope>
    <source>
        <strain evidence="8">ATCC 58251 / de Perez 2211183</strain>
    </source>
</reference>
<name>U7PSC7_SPOS1</name>
<feature type="compositionally biased region" description="Gly residues" evidence="4">
    <location>
        <begin position="147"/>
        <end position="160"/>
    </location>
</feature>
<evidence type="ECO:0000256" key="1">
    <source>
        <dbReference type="ARBA" id="ARBA00008140"/>
    </source>
</evidence>
<dbReference type="Gene3D" id="1.25.10.10">
    <property type="entry name" value="Leucine-rich Repeat Variant"/>
    <property type="match status" value="1"/>
</dbReference>
<feature type="compositionally biased region" description="Low complexity" evidence="4">
    <location>
        <begin position="161"/>
        <end position="184"/>
    </location>
</feature>
<gene>
    <name evidence="7" type="ORF">HMPREF1624_05323</name>
</gene>
<evidence type="ECO:0000259" key="5">
    <source>
        <dbReference type="PROSITE" id="PS51396"/>
    </source>
</evidence>
<dbReference type="Gene3D" id="3.90.1720.30">
    <property type="entry name" value="PPPDE domains"/>
    <property type="match status" value="1"/>
</dbReference>
<feature type="domain" description="PPPDE" evidence="6">
    <location>
        <begin position="1"/>
        <end position="141"/>
    </location>
</feature>
<dbReference type="SMART" id="SM01179">
    <property type="entry name" value="DUF862"/>
    <property type="match status" value="1"/>
</dbReference>
<feature type="domain" description="PUL" evidence="5">
    <location>
        <begin position="197"/>
        <end position="477"/>
    </location>
</feature>
<dbReference type="eggNOG" id="KOG0324">
    <property type="taxonomic scope" value="Eukaryota"/>
</dbReference>
<dbReference type="InterPro" id="IPR008580">
    <property type="entry name" value="PPPDE_dom"/>
</dbReference>